<dbReference type="InterPro" id="IPR016364">
    <property type="entry name" value="Surface_antigen_Rickettsia"/>
</dbReference>
<keyword evidence="13" id="KW-1185">Reference proteome</keyword>
<dbReference type="AlphaFoldDB" id="A0A545TXQ1"/>
<evidence type="ECO:0000259" key="10">
    <source>
        <dbReference type="Pfam" id="PF05433"/>
    </source>
</evidence>
<evidence type="ECO:0000313" key="12">
    <source>
        <dbReference type="EMBL" id="TQV82005.1"/>
    </source>
</evidence>
<dbReference type="InterPro" id="IPR051407">
    <property type="entry name" value="Bact_OM_lipoprot/Surf_antigen"/>
</dbReference>
<accession>A0A545TXQ1</accession>
<evidence type="ECO:0000256" key="3">
    <source>
        <dbReference type="ARBA" id="ARBA00015281"/>
    </source>
</evidence>
<dbReference type="OrthoDB" id="5402098at2"/>
<feature type="domain" description="Surface antigen" evidence="11">
    <location>
        <begin position="74"/>
        <end position="159"/>
    </location>
</feature>
<evidence type="ECO:0000256" key="8">
    <source>
        <dbReference type="SAM" id="MobiDB-lite"/>
    </source>
</evidence>
<dbReference type="RefSeq" id="WP_142895636.1">
    <property type="nucleotide sequence ID" value="NZ_ML660053.1"/>
</dbReference>
<feature type="chain" id="PRO_5022168938" description="17 kDa surface antigen" evidence="9">
    <location>
        <begin position="21"/>
        <end position="159"/>
    </location>
</feature>
<evidence type="ECO:0000256" key="2">
    <source>
        <dbReference type="ARBA" id="ARBA00008681"/>
    </source>
</evidence>
<keyword evidence="6" id="KW-0564">Palmitate</keyword>
<dbReference type="GO" id="GO:0016020">
    <property type="term" value="C:membrane"/>
    <property type="evidence" value="ECO:0007669"/>
    <property type="project" value="UniProtKB-SubCell"/>
</dbReference>
<keyword evidence="4 9" id="KW-0732">Signal</keyword>
<evidence type="ECO:0000256" key="6">
    <source>
        <dbReference type="ARBA" id="ARBA00023139"/>
    </source>
</evidence>
<evidence type="ECO:0000256" key="4">
    <source>
        <dbReference type="ARBA" id="ARBA00022729"/>
    </source>
</evidence>
<feature type="domain" description="Glycine zipper 2TM" evidence="10">
    <location>
        <begin position="32"/>
        <end position="73"/>
    </location>
</feature>
<sequence>MKIKSLAAVTLLALMTAACSNDGDGPGTKQTIGGVIGGVGGAVIGSQVGSGSGQLVATAAGALLGALVGSELGRSLDDADKEKAERAYTQATTAPIGQQISWNNPDSGNSGTVTPTREGTAENGNYCREFQQEVTVGGEAETAYGVACRQPDGSWQIQS</sequence>
<dbReference type="InterPro" id="IPR032635">
    <property type="entry name" value="Anti_2"/>
</dbReference>
<organism evidence="12 13">
    <name type="scientific">Denitrobaculum tricleocarpae</name>
    <dbReference type="NCBI Taxonomy" id="2591009"/>
    <lineage>
        <taxon>Bacteria</taxon>
        <taxon>Pseudomonadati</taxon>
        <taxon>Pseudomonadota</taxon>
        <taxon>Alphaproteobacteria</taxon>
        <taxon>Rhodospirillales</taxon>
        <taxon>Rhodospirillaceae</taxon>
        <taxon>Denitrobaculum</taxon>
    </lineage>
</organism>
<keyword evidence="7" id="KW-0449">Lipoprotein</keyword>
<comment type="similarity">
    <text evidence="2">Belongs to the rickettsiale 17 kDa surface antigen family.</text>
</comment>
<feature type="region of interest" description="Disordered" evidence="8">
    <location>
        <begin position="96"/>
        <end position="122"/>
    </location>
</feature>
<evidence type="ECO:0000259" key="11">
    <source>
        <dbReference type="Pfam" id="PF16998"/>
    </source>
</evidence>
<evidence type="ECO:0000256" key="7">
    <source>
        <dbReference type="ARBA" id="ARBA00023288"/>
    </source>
</evidence>
<protein>
    <recommendedName>
        <fullName evidence="3">17 kDa surface antigen</fullName>
    </recommendedName>
</protein>
<evidence type="ECO:0000256" key="9">
    <source>
        <dbReference type="SAM" id="SignalP"/>
    </source>
</evidence>
<proteinExistence type="inferred from homology"/>
<comment type="caution">
    <text evidence="12">The sequence shown here is derived from an EMBL/GenBank/DDBJ whole genome shotgun (WGS) entry which is preliminary data.</text>
</comment>
<dbReference type="PANTHER" id="PTHR35603:SF2">
    <property type="entry name" value="OUTER MEMBRANE LIPOPROTEIN"/>
    <property type="match status" value="1"/>
</dbReference>
<dbReference type="PANTHER" id="PTHR35603">
    <property type="match status" value="1"/>
</dbReference>
<evidence type="ECO:0000256" key="5">
    <source>
        <dbReference type="ARBA" id="ARBA00023136"/>
    </source>
</evidence>
<evidence type="ECO:0000256" key="1">
    <source>
        <dbReference type="ARBA" id="ARBA00004459"/>
    </source>
</evidence>
<reference evidence="12 13" key="1">
    <citation type="submission" date="2019-06" db="EMBL/GenBank/DDBJ databases">
        <title>Whole genome sequence for Rhodospirillaceae sp. R148.</title>
        <authorList>
            <person name="Wang G."/>
        </authorList>
    </citation>
    <scope>NUCLEOTIDE SEQUENCE [LARGE SCALE GENOMIC DNA]</scope>
    <source>
        <strain evidence="12 13">R148</strain>
    </source>
</reference>
<dbReference type="Pfam" id="PF05433">
    <property type="entry name" value="Rick_17kDa_Anti"/>
    <property type="match status" value="1"/>
</dbReference>
<evidence type="ECO:0000313" key="13">
    <source>
        <dbReference type="Proteomes" id="UP000315252"/>
    </source>
</evidence>
<feature type="signal peptide" evidence="9">
    <location>
        <begin position="1"/>
        <end position="20"/>
    </location>
</feature>
<dbReference type="EMBL" id="VHSH01000002">
    <property type="protein sequence ID" value="TQV82005.1"/>
    <property type="molecule type" value="Genomic_DNA"/>
</dbReference>
<dbReference type="PIRSF" id="PIRSF002721">
    <property type="entry name" value="Surface_antigen_Rickettsia"/>
    <property type="match status" value="1"/>
</dbReference>
<keyword evidence="5" id="KW-0472">Membrane</keyword>
<dbReference type="InterPro" id="IPR008816">
    <property type="entry name" value="Gly_zipper_2TM_dom"/>
</dbReference>
<name>A0A545TXQ1_9PROT</name>
<dbReference type="Pfam" id="PF16998">
    <property type="entry name" value="17kDa_Anti_2"/>
    <property type="match status" value="1"/>
</dbReference>
<gene>
    <name evidence="12" type="ORF">FKG95_07165</name>
</gene>
<feature type="compositionally biased region" description="Polar residues" evidence="8">
    <location>
        <begin position="96"/>
        <end position="117"/>
    </location>
</feature>
<comment type="subcellular location">
    <subcellularLocation>
        <location evidence="1">Cell outer membrane</location>
        <topology evidence="1">Lipid-anchor</topology>
    </subcellularLocation>
</comment>
<dbReference type="PROSITE" id="PS51257">
    <property type="entry name" value="PROKAR_LIPOPROTEIN"/>
    <property type="match status" value="1"/>
</dbReference>
<dbReference type="Proteomes" id="UP000315252">
    <property type="component" value="Unassembled WGS sequence"/>
</dbReference>